<dbReference type="Proteomes" id="UP000186002">
    <property type="component" value="Unassembled WGS sequence"/>
</dbReference>
<dbReference type="AlphaFoldDB" id="A0A1M7NL44"/>
<proteinExistence type="predicted"/>
<organism evidence="1 2">
    <name type="scientific">Roseibium suaedae</name>
    <dbReference type="NCBI Taxonomy" id="735517"/>
    <lineage>
        <taxon>Bacteria</taxon>
        <taxon>Pseudomonadati</taxon>
        <taxon>Pseudomonadota</taxon>
        <taxon>Alphaproteobacteria</taxon>
        <taxon>Hyphomicrobiales</taxon>
        <taxon>Stappiaceae</taxon>
        <taxon>Roseibium</taxon>
    </lineage>
</organism>
<keyword evidence="2" id="KW-1185">Reference proteome</keyword>
<sequence length="47" mass="5285">MKQSKFSDAQITFILRQTAKVHPLRTCTARQGIRDATFCNWANAMAG</sequence>
<reference evidence="1 2" key="1">
    <citation type="submission" date="2016-11" db="EMBL/GenBank/DDBJ databases">
        <authorList>
            <person name="Jaros S."/>
            <person name="Januszkiewicz K."/>
            <person name="Wedrychowicz H."/>
        </authorList>
    </citation>
    <scope>NUCLEOTIDE SEQUENCE [LARGE SCALE GENOMIC DNA]</scope>
    <source>
        <strain evidence="1 2">DSM 22153</strain>
    </source>
</reference>
<gene>
    <name evidence="1" type="ORF">SAMN05444272_3822</name>
</gene>
<evidence type="ECO:0008006" key="3">
    <source>
        <dbReference type="Google" id="ProtNLM"/>
    </source>
</evidence>
<dbReference type="RefSeq" id="WP_175558084.1">
    <property type="nucleotide sequence ID" value="NZ_FRBW01000005.1"/>
</dbReference>
<evidence type="ECO:0000313" key="1">
    <source>
        <dbReference type="EMBL" id="SHN04456.1"/>
    </source>
</evidence>
<dbReference type="EMBL" id="FRBW01000005">
    <property type="protein sequence ID" value="SHN04456.1"/>
    <property type="molecule type" value="Genomic_DNA"/>
</dbReference>
<accession>A0A1M7NL44</accession>
<dbReference type="STRING" id="735517.SAMN05444272_3822"/>
<protein>
    <recommendedName>
        <fullName evidence="3">Transposase</fullName>
    </recommendedName>
</protein>
<evidence type="ECO:0000313" key="2">
    <source>
        <dbReference type="Proteomes" id="UP000186002"/>
    </source>
</evidence>
<name>A0A1M7NL44_9HYPH</name>